<proteinExistence type="predicted"/>
<dbReference type="EMBL" id="CM042883">
    <property type="protein sequence ID" value="KAI4372833.1"/>
    <property type="molecule type" value="Genomic_DNA"/>
</dbReference>
<name>A0ACB9R2V1_9MYRT</name>
<reference evidence="2" key="1">
    <citation type="journal article" date="2023" name="Front. Plant Sci.">
        <title>Chromosomal-level genome assembly of Melastoma candidum provides insights into trichome evolution.</title>
        <authorList>
            <person name="Zhong Y."/>
            <person name="Wu W."/>
            <person name="Sun C."/>
            <person name="Zou P."/>
            <person name="Liu Y."/>
            <person name="Dai S."/>
            <person name="Zhou R."/>
        </authorList>
    </citation>
    <scope>NUCLEOTIDE SEQUENCE [LARGE SCALE GENOMIC DNA]</scope>
</reference>
<evidence type="ECO:0000313" key="1">
    <source>
        <dbReference type="EMBL" id="KAI4372833.1"/>
    </source>
</evidence>
<protein>
    <submittedName>
        <fullName evidence="1">Uncharacterized protein</fullName>
    </submittedName>
</protein>
<comment type="caution">
    <text evidence="1">The sequence shown here is derived from an EMBL/GenBank/DDBJ whole genome shotgun (WGS) entry which is preliminary data.</text>
</comment>
<accession>A0ACB9R2V1</accession>
<gene>
    <name evidence="1" type="ORF">MLD38_011017</name>
</gene>
<sequence length="229" mass="26502">MEKQVRRPIPRCASCHQAKSRVQPQGLYTPLPVPERLWEHVSMDFVLGLPRTRRRKDSIMVVVDRFSTMAHFFPCQKMDDATNVEDLYFQEVLRLHGVPKSIVSDRNVKFLSYLWKTSWHKLGTKLVFSTAYHPQTDGQTEVVNRTMAAILRTLVLKNQKDWDVKLAHVEFAYNRAPSSATKSSPFEVVYGLNPMIPFNLMPLPSVKTVSRDAEEHAKEMRLLHEKIRA</sequence>
<evidence type="ECO:0000313" key="2">
    <source>
        <dbReference type="Proteomes" id="UP001057402"/>
    </source>
</evidence>
<organism evidence="1 2">
    <name type="scientific">Melastoma candidum</name>
    <dbReference type="NCBI Taxonomy" id="119954"/>
    <lineage>
        <taxon>Eukaryota</taxon>
        <taxon>Viridiplantae</taxon>
        <taxon>Streptophyta</taxon>
        <taxon>Embryophyta</taxon>
        <taxon>Tracheophyta</taxon>
        <taxon>Spermatophyta</taxon>
        <taxon>Magnoliopsida</taxon>
        <taxon>eudicotyledons</taxon>
        <taxon>Gunneridae</taxon>
        <taxon>Pentapetalae</taxon>
        <taxon>rosids</taxon>
        <taxon>malvids</taxon>
        <taxon>Myrtales</taxon>
        <taxon>Melastomataceae</taxon>
        <taxon>Melastomatoideae</taxon>
        <taxon>Melastomateae</taxon>
        <taxon>Melastoma</taxon>
    </lineage>
</organism>
<dbReference type="Proteomes" id="UP001057402">
    <property type="component" value="Chromosome 4"/>
</dbReference>
<keyword evidence="2" id="KW-1185">Reference proteome</keyword>